<dbReference type="Pfam" id="PF00535">
    <property type="entry name" value="Glycos_transf_2"/>
    <property type="match status" value="1"/>
</dbReference>
<reference evidence="4 5" key="1">
    <citation type="submission" date="2016-10" db="EMBL/GenBank/DDBJ databases">
        <title>Complete genome sequences of three Cupriavidus strains isolated from various Malaysian environments.</title>
        <authorList>
            <person name="Abdullah A.A.-A."/>
            <person name="Shafie N.A.H."/>
            <person name="Lau N.S."/>
        </authorList>
    </citation>
    <scope>NUCLEOTIDE SEQUENCE [LARGE SCALE GENOMIC DNA]</scope>
    <source>
        <strain evidence="4 5">USMAA1020</strain>
    </source>
</reference>
<dbReference type="Gene3D" id="3.90.550.10">
    <property type="entry name" value="Spore Coat Polysaccharide Biosynthesis Protein SpsA, Chain A"/>
    <property type="match status" value="1"/>
</dbReference>
<evidence type="ECO:0000259" key="3">
    <source>
        <dbReference type="Pfam" id="PF26629"/>
    </source>
</evidence>
<feature type="domain" description="Low-salt glycan biosynthesis hexosyltransferase Agl6 C-terminal transmembrane region" evidence="3">
    <location>
        <begin position="316"/>
        <end position="406"/>
    </location>
</feature>
<dbReference type="RefSeq" id="WP_071068735.1">
    <property type="nucleotide sequence ID" value="NZ_CP017754.1"/>
</dbReference>
<dbReference type="InterPro" id="IPR029044">
    <property type="entry name" value="Nucleotide-diphossugar_trans"/>
</dbReference>
<gene>
    <name evidence="4" type="ORF">BKK80_05980</name>
</gene>
<keyword evidence="5" id="KW-1185">Reference proteome</keyword>
<dbReference type="Pfam" id="PF26629">
    <property type="entry name" value="GT2_TM_C"/>
    <property type="match status" value="1"/>
</dbReference>
<accession>A0ABN4TJ83</accession>
<evidence type="ECO:0000256" key="1">
    <source>
        <dbReference type="SAM" id="Phobius"/>
    </source>
</evidence>
<dbReference type="PANTHER" id="PTHR48090">
    <property type="entry name" value="UNDECAPRENYL-PHOSPHATE 4-DEOXY-4-FORMAMIDO-L-ARABINOSE TRANSFERASE-RELATED"/>
    <property type="match status" value="1"/>
</dbReference>
<keyword evidence="1" id="KW-1133">Transmembrane helix</keyword>
<keyword evidence="1" id="KW-0812">Transmembrane</keyword>
<keyword evidence="4" id="KW-0808">Transferase</keyword>
<protein>
    <submittedName>
        <fullName evidence="4">Glycosyl transferase family 2</fullName>
    </submittedName>
</protein>
<feature type="transmembrane region" description="Helical" evidence="1">
    <location>
        <begin position="262"/>
        <end position="284"/>
    </location>
</feature>
<dbReference type="InterPro" id="IPR050256">
    <property type="entry name" value="Glycosyltransferase_2"/>
</dbReference>
<name>A0ABN4TJ83_9BURK</name>
<dbReference type="SUPFAM" id="SSF53448">
    <property type="entry name" value="Nucleotide-diphospho-sugar transferases"/>
    <property type="match status" value="1"/>
</dbReference>
<dbReference type="Proteomes" id="UP000177515">
    <property type="component" value="Chromosome 1"/>
</dbReference>
<feature type="transmembrane region" description="Helical" evidence="1">
    <location>
        <begin position="296"/>
        <end position="321"/>
    </location>
</feature>
<evidence type="ECO:0000313" key="4">
    <source>
        <dbReference type="EMBL" id="AOZ05405.1"/>
    </source>
</evidence>
<evidence type="ECO:0000313" key="5">
    <source>
        <dbReference type="Proteomes" id="UP000177515"/>
    </source>
</evidence>
<dbReference type="GO" id="GO:0016740">
    <property type="term" value="F:transferase activity"/>
    <property type="evidence" value="ECO:0007669"/>
    <property type="project" value="UniProtKB-KW"/>
</dbReference>
<feature type="transmembrane region" description="Helical" evidence="1">
    <location>
        <begin position="380"/>
        <end position="407"/>
    </location>
</feature>
<keyword evidence="1" id="KW-0472">Membrane</keyword>
<dbReference type="InterPro" id="IPR001173">
    <property type="entry name" value="Glyco_trans_2-like"/>
</dbReference>
<evidence type="ECO:0000259" key="2">
    <source>
        <dbReference type="Pfam" id="PF00535"/>
    </source>
</evidence>
<organism evidence="4 5">
    <name type="scientific">Cupriavidus malaysiensis</name>
    <dbReference type="NCBI Taxonomy" id="367825"/>
    <lineage>
        <taxon>Bacteria</taxon>
        <taxon>Pseudomonadati</taxon>
        <taxon>Pseudomonadota</taxon>
        <taxon>Betaproteobacteria</taxon>
        <taxon>Burkholderiales</taxon>
        <taxon>Burkholderiaceae</taxon>
        <taxon>Cupriavidus</taxon>
    </lineage>
</organism>
<dbReference type="EMBL" id="CP017754">
    <property type="protein sequence ID" value="AOZ05405.1"/>
    <property type="molecule type" value="Genomic_DNA"/>
</dbReference>
<dbReference type="InterPro" id="IPR058718">
    <property type="entry name" value="Agl6_TM_C"/>
</dbReference>
<feature type="transmembrane region" description="Helical" evidence="1">
    <location>
        <begin position="341"/>
        <end position="360"/>
    </location>
</feature>
<proteinExistence type="predicted"/>
<dbReference type="PANTHER" id="PTHR48090:SF7">
    <property type="entry name" value="RFBJ PROTEIN"/>
    <property type="match status" value="1"/>
</dbReference>
<dbReference type="CDD" id="cd04179">
    <property type="entry name" value="DPM_DPG-synthase_like"/>
    <property type="match status" value="1"/>
</dbReference>
<feature type="domain" description="Glycosyltransferase 2-like" evidence="2">
    <location>
        <begin position="37"/>
        <end position="197"/>
    </location>
</feature>
<sequence length="429" mass="46249">MAIDILLRRDYGHTPLPNRVAPSAGGNGTAAGRIRVSAVMPCLNEEITLPLCIAKAQRSFAELGIAGQVVVADNGSTDRSVEIARQFGAKVVHEPVRGYGSALMAGIAAADGDIIIMGDADDSYDWSNIRGFIAKIEEGYEFVIGNRFKGGIMPHAMPPLHRYLGNPVLSTIARLTCSVPVGDFHCGMRAFTRDAFARMDLQTPGMEFASEMVINAARNRLRIVEIPTALHPDKRNRPPHLRSFRDGWRHLRFILTYAPNHVFVMPGLLMFVAGLLLLGLLAGGPTHLLGHFVGPHFLALASLLTLIGFNFITMGVLAKVIMADKHASLRGRIVRWATGPFAMEACLLGGAATAVLGLVLDACMLFKWLANPALPMESTVHLAIVATTLIVLGMDGAFSAFFLNLLVREGERHHGHAGHAGHAAPCARR</sequence>